<gene>
    <name evidence="1" type="ORF">G7Y89_g12824</name>
</gene>
<comment type="caution">
    <text evidence="1">The sequence shown here is derived from an EMBL/GenBank/DDBJ whole genome shotgun (WGS) entry which is preliminary data.</text>
</comment>
<accession>A0A8H4VX04</accession>
<sequence>MTPASCWKGAPPMWMVVGGGEMTGDAQRIVARDIAKEGGRVGWVEAEKMPHLFTGFVDWWQGARGVELWGKAIREMFEGSFEGGGIVLGVDGQEREVDVKTLTGLKRGDLLEVMRIEAGKLEIWIGENYKGPKRKL</sequence>
<name>A0A8H4VX04_9HELO</name>
<evidence type="ECO:0000313" key="2">
    <source>
        <dbReference type="Proteomes" id="UP000566819"/>
    </source>
</evidence>
<evidence type="ECO:0000313" key="1">
    <source>
        <dbReference type="EMBL" id="KAF4625347.1"/>
    </source>
</evidence>
<reference evidence="1 2" key="1">
    <citation type="submission" date="2020-03" db="EMBL/GenBank/DDBJ databases">
        <title>Draft Genome Sequence of Cudoniella acicularis.</title>
        <authorList>
            <person name="Buettner E."/>
            <person name="Kellner H."/>
        </authorList>
    </citation>
    <scope>NUCLEOTIDE SEQUENCE [LARGE SCALE GENOMIC DNA]</scope>
    <source>
        <strain evidence="1 2">DSM 108380</strain>
    </source>
</reference>
<dbReference type="AlphaFoldDB" id="A0A8H4VX04"/>
<protein>
    <submittedName>
        <fullName evidence="1">Uncharacterized protein</fullName>
    </submittedName>
</protein>
<dbReference type="InterPro" id="IPR029058">
    <property type="entry name" value="AB_hydrolase_fold"/>
</dbReference>
<dbReference type="Gene3D" id="3.40.50.1820">
    <property type="entry name" value="alpha/beta hydrolase"/>
    <property type="match status" value="1"/>
</dbReference>
<dbReference type="Proteomes" id="UP000566819">
    <property type="component" value="Unassembled WGS sequence"/>
</dbReference>
<dbReference type="EMBL" id="JAAMPI010001406">
    <property type="protein sequence ID" value="KAF4625347.1"/>
    <property type="molecule type" value="Genomic_DNA"/>
</dbReference>
<keyword evidence="2" id="KW-1185">Reference proteome</keyword>
<organism evidence="1 2">
    <name type="scientific">Cudoniella acicularis</name>
    <dbReference type="NCBI Taxonomy" id="354080"/>
    <lineage>
        <taxon>Eukaryota</taxon>
        <taxon>Fungi</taxon>
        <taxon>Dikarya</taxon>
        <taxon>Ascomycota</taxon>
        <taxon>Pezizomycotina</taxon>
        <taxon>Leotiomycetes</taxon>
        <taxon>Helotiales</taxon>
        <taxon>Tricladiaceae</taxon>
        <taxon>Cudoniella</taxon>
    </lineage>
</organism>
<proteinExistence type="predicted"/>